<evidence type="ECO:0000313" key="3">
    <source>
        <dbReference type="EMBL" id="BAC92899.1"/>
    </source>
</evidence>
<dbReference type="CDD" id="cd02440">
    <property type="entry name" value="AdoMet_MTases"/>
    <property type="match status" value="1"/>
</dbReference>
<dbReference type="SUPFAM" id="SSF46955">
    <property type="entry name" value="Putative DNA-binding domain"/>
    <property type="match status" value="1"/>
</dbReference>
<evidence type="ECO:0000259" key="2">
    <source>
        <dbReference type="PROSITE" id="PS50937"/>
    </source>
</evidence>
<dbReference type="KEGG" id="vvy:VV0135"/>
<dbReference type="Pfam" id="PF13649">
    <property type="entry name" value="Methyltransf_25"/>
    <property type="match status" value="1"/>
</dbReference>
<dbReference type="Pfam" id="PF13411">
    <property type="entry name" value="MerR_1"/>
    <property type="match status" value="1"/>
</dbReference>
<dbReference type="CDD" id="cd04789">
    <property type="entry name" value="HTH_Cfa"/>
    <property type="match status" value="1"/>
</dbReference>
<dbReference type="PROSITE" id="PS50937">
    <property type="entry name" value="HTH_MERR_2"/>
    <property type="match status" value="1"/>
</dbReference>
<dbReference type="PANTHER" id="PTHR30204">
    <property type="entry name" value="REDOX-CYCLING DRUG-SENSING TRANSCRIPTIONAL ACTIVATOR SOXR"/>
    <property type="match status" value="1"/>
</dbReference>
<dbReference type="InterPro" id="IPR047057">
    <property type="entry name" value="MerR_fam"/>
</dbReference>
<accession>Q7MQ73</accession>
<dbReference type="InterPro" id="IPR009061">
    <property type="entry name" value="DNA-bd_dom_put_sf"/>
</dbReference>
<dbReference type="PANTHER" id="PTHR30204:SF97">
    <property type="entry name" value="MERR FAMILY REGULATORY PROTEIN"/>
    <property type="match status" value="1"/>
</dbReference>
<reference evidence="3 4" key="1">
    <citation type="journal article" date="2003" name="Genome Res.">
        <title>Comparative genome analysis of Vibrio vulnificus, a marine pathogen.</title>
        <authorList>
            <person name="Chen C.Y."/>
            <person name="Wu K.M."/>
            <person name="Chang Y.C."/>
            <person name="Chang C.H."/>
            <person name="Tsai H.C."/>
            <person name="Liao T.L."/>
            <person name="Liu Y.M."/>
            <person name="Chen H.J."/>
            <person name="Shen A.B."/>
            <person name="Li J.C."/>
            <person name="Su T.L."/>
            <person name="Shao C.P."/>
            <person name="Lee C.T."/>
            <person name="Hor L.I."/>
            <person name="Tsai S.F."/>
        </authorList>
    </citation>
    <scope>NUCLEOTIDE SEQUENCE [LARGE SCALE GENOMIC DNA]</scope>
    <source>
        <strain evidence="3 4">YJ016</strain>
    </source>
</reference>
<dbReference type="AlphaFoldDB" id="Q7MQ73"/>
<evidence type="ECO:0000313" key="4">
    <source>
        <dbReference type="Proteomes" id="UP000002675"/>
    </source>
</evidence>
<feature type="domain" description="HTH merR-type" evidence="2">
    <location>
        <begin position="23"/>
        <end position="91"/>
    </location>
</feature>
<organism evidence="3 4">
    <name type="scientific">Vibrio vulnificus (strain YJ016)</name>
    <dbReference type="NCBI Taxonomy" id="196600"/>
    <lineage>
        <taxon>Bacteria</taxon>
        <taxon>Pseudomonadati</taxon>
        <taxon>Pseudomonadota</taxon>
        <taxon>Gammaproteobacteria</taxon>
        <taxon>Vibrionales</taxon>
        <taxon>Vibrionaceae</taxon>
        <taxon>Vibrio</taxon>
    </lineage>
</organism>
<dbReference type="PRINTS" id="PR00040">
    <property type="entry name" value="HTHMERR"/>
</dbReference>
<dbReference type="GO" id="GO:0003677">
    <property type="term" value="F:DNA binding"/>
    <property type="evidence" value="ECO:0007669"/>
    <property type="project" value="UniProtKB-KW"/>
</dbReference>
<gene>
    <name evidence="3" type="ordered locus">VV0135</name>
</gene>
<sequence>MTCLLLYSSYYPNTKNTWVKSHMYLISELAAKAGISRTTLLYYEKLGLINGQRLDNGYRYYSENDLQRLLLIQQLQSAGLSLKECEQCLDAKLSRSLLENRLTQLNHDIDKKIHARELLLALLGERPQRELHHSLSQSAPNAYLNWLSTQGYSEKEALRLKWLSKDMNEHESYMKDFMTVFATLERWGPGSHKDSLKAISLMSPQTMTDILDIGCGTGTSTLLLADNSIAHITAVDNEPIAIEQLNKKIQNAQLHERISPVCASMTELPFQAKSFDAIWAEGCVYIMGMENALKQWKPLLKDNGVLMVSDLVWLTDSPDEETKQFWLADYPDIQSIPKRLTLFKKHGYDVIEHFSLGVDAWQNYWQPLQSRVEELQAVMPASQALLDIKKEISVYERSAAKDFTYQHFILKLAN</sequence>
<dbReference type="InterPro" id="IPR000551">
    <property type="entry name" value="MerR-type_HTH_dom"/>
</dbReference>
<keyword evidence="1" id="KW-0238">DNA-binding</keyword>
<dbReference type="Gene3D" id="3.40.50.150">
    <property type="entry name" value="Vaccinia Virus protein VP39"/>
    <property type="match status" value="1"/>
</dbReference>
<dbReference type="STRING" id="672.VV93_v1c01220"/>
<dbReference type="Proteomes" id="UP000002675">
    <property type="component" value="Chromosome I"/>
</dbReference>
<dbReference type="Gene3D" id="1.10.1660.10">
    <property type="match status" value="1"/>
</dbReference>
<evidence type="ECO:0000256" key="1">
    <source>
        <dbReference type="ARBA" id="ARBA00023125"/>
    </source>
</evidence>
<dbReference type="InterPro" id="IPR041698">
    <property type="entry name" value="Methyltransf_25"/>
</dbReference>
<protein>
    <submittedName>
        <fullName evidence="3">Putative transcriptional regulator</fullName>
    </submittedName>
</protein>
<dbReference type="SMART" id="SM00422">
    <property type="entry name" value="HTH_MERR"/>
    <property type="match status" value="1"/>
</dbReference>
<dbReference type="SUPFAM" id="SSF53335">
    <property type="entry name" value="S-adenosyl-L-methionine-dependent methyltransferases"/>
    <property type="match status" value="1"/>
</dbReference>
<dbReference type="eggNOG" id="COG0500">
    <property type="taxonomic scope" value="Bacteria"/>
</dbReference>
<dbReference type="HOGENOM" id="CLU_709504_0_0_6"/>
<dbReference type="EMBL" id="BA000037">
    <property type="protein sequence ID" value="BAC92899.1"/>
    <property type="molecule type" value="Genomic_DNA"/>
</dbReference>
<name>Q7MQ73_VIBVY</name>
<dbReference type="GO" id="GO:0003700">
    <property type="term" value="F:DNA-binding transcription factor activity"/>
    <property type="evidence" value="ECO:0007669"/>
    <property type="project" value="InterPro"/>
</dbReference>
<dbReference type="InterPro" id="IPR029063">
    <property type="entry name" value="SAM-dependent_MTases_sf"/>
</dbReference>
<dbReference type="eggNOG" id="COG0789">
    <property type="taxonomic scope" value="Bacteria"/>
</dbReference>
<proteinExistence type="predicted"/>